<dbReference type="OrthoDB" id="10253982at2759"/>
<dbReference type="SUPFAM" id="SSF56219">
    <property type="entry name" value="DNase I-like"/>
    <property type="match status" value="1"/>
</dbReference>
<evidence type="ECO:0000313" key="4">
    <source>
        <dbReference type="Proteomes" id="UP001141552"/>
    </source>
</evidence>
<name>A0A9Q0GF84_9ROSI</name>
<reference evidence="3" key="2">
    <citation type="journal article" date="2023" name="Plants (Basel)">
        <title>Annotation of the Turnera subulata (Passifloraceae) Draft Genome Reveals the S-Locus Evolved after the Divergence of Turneroideae from Passifloroideae in a Stepwise Manner.</title>
        <authorList>
            <person name="Henning P.M."/>
            <person name="Roalson E.H."/>
            <person name="Mir W."/>
            <person name="McCubbin A.G."/>
            <person name="Shore J.S."/>
        </authorList>
    </citation>
    <scope>NUCLEOTIDE SEQUENCE</scope>
    <source>
        <strain evidence="3">F60SS</strain>
    </source>
</reference>
<comment type="caution">
    <text evidence="3">The sequence shown here is derived from an EMBL/GenBank/DDBJ whole genome shotgun (WGS) entry which is preliminary data.</text>
</comment>
<dbReference type="EMBL" id="JAKUCV010001087">
    <property type="protein sequence ID" value="KAJ4847747.1"/>
    <property type="molecule type" value="Genomic_DNA"/>
</dbReference>
<feature type="domain" description="EF-hand" evidence="2">
    <location>
        <begin position="358"/>
        <end position="393"/>
    </location>
</feature>
<dbReference type="Gene3D" id="3.60.10.10">
    <property type="entry name" value="Endonuclease/exonuclease/phosphatase"/>
    <property type="match status" value="1"/>
</dbReference>
<dbReference type="InterPro" id="IPR050410">
    <property type="entry name" value="CCR4/nocturin_mRNA_transcr"/>
</dbReference>
<sequence length="460" mass="53001">MLFVEANNSNIGPFNSKEKEPLSRSDSGLGGYLSSSMGEGPCISCTTFNILAPIYKRLDQQNQKLRESDFTTIWLTRNHRILDWLLYERSSIICLQEFWIENLELVNMYEERLGDAGYMIFQLGRTNNRGDGLLTAVRRDRCNVLNYRELLFNDFGDRVAQLLHVELDASVSQGEKGNLQQEFLIVNTHLLFPHDSSLSIVRLHQVYKILEYVEAYQRENRLEHMPIILCGDWNGSKRGHVYKFLRSQGFVSSYDIAHQYTDSDADAHKWVSHRNHRGNICGVDFIWLCNPNKLRKPLKTSWAEAVFGIIKSQLQKTSLVENDAFAFLKADNHGDFITYSTFCDALRQVNLIGLPCGLSFQETKDLWIQADTDGNGVVDYEEFEKICNSLCSELRVECNEKEDYEQDSKEDAIGFSVKNAFLYPREAEKGMWPENYSLSDHARLTVVFSPVRLRCLNRGF</sequence>
<dbReference type="SUPFAM" id="SSF47473">
    <property type="entry name" value="EF-hand"/>
    <property type="match status" value="1"/>
</dbReference>
<accession>A0A9Q0GF84</accession>
<evidence type="ECO:0000256" key="1">
    <source>
        <dbReference type="ARBA" id="ARBA00022837"/>
    </source>
</evidence>
<dbReference type="FunFam" id="3.60.10.10:FF:000055">
    <property type="entry name" value="Putative calcium-binding protein"/>
    <property type="match status" value="1"/>
</dbReference>
<dbReference type="InterPro" id="IPR036691">
    <property type="entry name" value="Endo/exonu/phosph_ase_sf"/>
</dbReference>
<dbReference type="InterPro" id="IPR011992">
    <property type="entry name" value="EF-hand-dom_pair"/>
</dbReference>
<dbReference type="AlphaFoldDB" id="A0A9Q0GF84"/>
<evidence type="ECO:0000259" key="2">
    <source>
        <dbReference type="PROSITE" id="PS50222"/>
    </source>
</evidence>
<dbReference type="Proteomes" id="UP001141552">
    <property type="component" value="Unassembled WGS sequence"/>
</dbReference>
<gene>
    <name evidence="3" type="ORF">Tsubulata_006923</name>
</gene>
<evidence type="ECO:0000313" key="3">
    <source>
        <dbReference type="EMBL" id="KAJ4847747.1"/>
    </source>
</evidence>
<dbReference type="InterPro" id="IPR005135">
    <property type="entry name" value="Endo/exonuclease/phosphatase"/>
</dbReference>
<dbReference type="InterPro" id="IPR018247">
    <property type="entry name" value="EF_Hand_1_Ca_BS"/>
</dbReference>
<protein>
    <recommendedName>
        <fullName evidence="2">EF-hand domain-containing protein</fullName>
    </recommendedName>
</protein>
<proteinExistence type="predicted"/>
<reference evidence="3" key="1">
    <citation type="submission" date="2022-02" db="EMBL/GenBank/DDBJ databases">
        <authorList>
            <person name="Henning P.M."/>
            <person name="McCubbin A.G."/>
            <person name="Shore J.S."/>
        </authorList>
    </citation>
    <scope>NUCLEOTIDE SEQUENCE</scope>
    <source>
        <strain evidence="3">F60SS</strain>
        <tissue evidence="3">Leaves</tissue>
    </source>
</reference>
<keyword evidence="1" id="KW-0106">Calcium</keyword>
<dbReference type="GO" id="GO:0005509">
    <property type="term" value="F:calcium ion binding"/>
    <property type="evidence" value="ECO:0007669"/>
    <property type="project" value="InterPro"/>
</dbReference>
<dbReference type="PROSITE" id="PS50222">
    <property type="entry name" value="EF_HAND_2"/>
    <property type="match status" value="1"/>
</dbReference>
<dbReference type="PROSITE" id="PS00018">
    <property type="entry name" value="EF_HAND_1"/>
    <property type="match status" value="1"/>
</dbReference>
<dbReference type="PANTHER" id="PTHR12121">
    <property type="entry name" value="CARBON CATABOLITE REPRESSOR PROTEIN 4"/>
    <property type="match status" value="1"/>
</dbReference>
<dbReference type="PANTHER" id="PTHR12121:SF50">
    <property type="entry name" value="ENDONUCLEASE_EXONUCLEASE_PHOSPHATASE FAMILY PROTEIN"/>
    <property type="match status" value="1"/>
</dbReference>
<organism evidence="3 4">
    <name type="scientific">Turnera subulata</name>
    <dbReference type="NCBI Taxonomy" id="218843"/>
    <lineage>
        <taxon>Eukaryota</taxon>
        <taxon>Viridiplantae</taxon>
        <taxon>Streptophyta</taxon>
        <taxon>Embryophyta</taxon>
        <taxon>Tracheophyta</taxon>
        <taxon>Spermatophyta</taxon>
        <taxon>Magnoliopsida</taxon>
        <taxon>eudicotyledons</taxon>
        <taxon>Gunneridae</taxon>
        <taxon>Pentapetalae</taxon>
        <taxon>rosids</taxon>
        <taxon>fabids</taxon>
        <taxon>Malpighiales</taxon>
        <taxon>Passifloraceae</taxon>
        <taxon>Turnera</taxon>
    </lineage>
</organism>
<dbReference type="GO" id="GO:0000175">
    <property type="term" value="F:3'-5'-RNA exonuclease activity"/>
    <property type="evidence" value="ECO:0007669"/>
    <property type="project" value="TreeGrafter"/>
</dbReference>
<dbReference type="Pfam" id="PF03372">
    <property type="entry name" value="Exo_endo_phos"/>
    <property type="match status" value="1"/>
</dbReference>
<dbReference type="SMART" id="SM00054">
    <property type="entry name" value="EFh"/>
    <property type="match status" value="1"/>
</dbReference>
<dbReference type="InterPro" id="IPR002048">
    <property type="entry name" value="EF_hand_dom"/>
</dbReference>
<keyword evidence="4" id="KW-1185">Reference proteome</keyword>